<reference evidence="3 4" key="1">
    <citation type="submission" date="2019-06" db="EMBL/GenBank/DDBJ databases">
        <title>Flavobacteriaceae Paucihalobacterium erythroidium CWB-1, complete genome.</title>
        <authorList>
            <person name="Wu S."/>
        </authorList>
    </citation>
    <scope>NUCLEOTIDE SEQUENCE [LARGE SCALE GENOMIC DNA]</scope>
    <source>
        <strain evidence="3 4">CWB-1</strain>
    </source>
</reference>
<dbReference type="InterPro" id="IPR036477">
    <property type="entry name" value="Formyl_transf_N_sf"/>
</dbReference>
<dbReference type="GO" id="GO:0004479">
    <property type="term" value="F:methionyl-tRNA formyltransferase activity"/>
    <property type="evidence" value="ECO:0007669"/>
    <property type="project" value="UniProtKB-EC"/>
</dbReference>
<feature type="domain" description="Formyl transferase N-terminal" evidence="2">
    <location>
        <begin position="50"/>
        <end position="169"/>
    </location>
</feature>
<keyword evidence="4" id="KW-1185">Reference proteome</keyword>
<dbReference type="RefSeq" id="WP_140991069.1">
    <property type="nucleotide sequence ID" value="NZ_VHIQ01000007.1"/>
</dbReference>
<comment type="caution">
    <text evidence="3">The sequence shown here is derived from an EMBL/GenBank/DDBJ whole genome shotgun (WGS) entry which is preliminary data.</text>
</comment>
<dbReference type="InterPro" id="IPR041711">
    <property type="entry name" value="Met-tRNA-FMT_N"/>
</dbReference>
<dbReference type="InterPro" id="IPR002376">
    <property type="entry name" value="Formyl_transf_N"/>
</dbReference>
<dbReference type="OrthoDB" id="9802815at2"/>
<name>A0A506PHI9_9FLAO</name>
<keyword evidence="3" id="KW-0808">Transferase</keyword>
<evidence type="ECO:0000259" key="2">
    <source>
        <dbReference type="Pfam" id="PF00551"/>
    </source>
</evidence>
<evidence type="ECO:0000313" key="4">
    <source>
        <dbReference type="Proteomes" id="UP000317332"/>
    </source>
</evidence>
<protein>
    <recommendedName>
        <fullName evidence="1">methionyl-tRNA formyltransferase</fullName>
        <ecNumber evidence="1">2.1.2.9</ecNumber>
    </recommendedName>
</protein>
<dbReference type="SUPFAM" id="SSF53328">
    <property type="entry name" value="Formyltransferase"/>
    <property type="match status" value="1"/>
</dbReference>
<dbReference type="Proteomes" id="UP000317332">
    <property type="component" value="Unassembled WGS sequence"/>
</dbReference>
<sequence length="285" mass="32237">MKLVFFGEDTFSAHVVESLIFDGHQIMAVFCPMYQNHIHARLELICKKHQIEFYRVNDINSTDNEAIIKSLKPELIVVCHFEKVLKKNIINIPLLGCINLHPSLLPHYRGLSPQHWPIINGDDETGITVHFINEGIDTGNIILQQKIKIEPDMHVASLQQKMLATYKHIVKDAIELIMAKKITPVLQNPSEGSYYGKLQETQCNIELQKGCDAAYNLIRGVSEPYYGAQLNGYKIRSAIKASKALNNEIQTKYGANNLYLDADLGMLIKFSDGSLIVNKYSKINN</sequence>
<evidence type="ECO:0000313" key="3">
    <source>
        <dbReference type="EMBL" id="TPV31830.1"/>
    </source>
</evidence>
<accession>A0A506PHI9</accession>
<gene>
    <name evidence="3" type="ORF">FJ651_13485</name>
</gene>
<dbReference type="GO" id="GO:0005829">
    <property type="term" value="C:cytosol"/>
    <property type="evidence" value="ECO:0007669"/>
    <property type="project" value="TreeGrafter"/>
</dbReference>
<proteinExistence type="predicted"/>
<dbReference type="EC" id="2.1.2.9" evidence="1"/>
<dbReference type="PANTHER" id="PTHR11138:SF5">
    <property type="entry name" value="METHIONYL-TRNA FORMYLTRANSFERASE, MITOCHONDRIAL"/>
    <property type="match status" value="1"/>
</dbReference>
<dbReference type="CDD" id="cd08646">
    <property type="entry name" value="FMT_core_Met-tRNA-FMT_N"/>
    <property type="match status" value="1"/>
</dbReference>
<evidence type="ECO:0000256" key="1">
    <source>
        <dbReference type="ARBA" id="ARBA00012261"/>
    </source>
</evidence>
<dbReference type="EMBL" id="VHIQ01000007">
    <property type="protein sequence ID" value="TPV31830.1"/>
    <property type="molecule type" value="Genomic_DNA"/>
</dbReference>
<dbReference type="Gene3D" id="3.40.50.12230">
    <property type="match status" value="1"/>
</dbReference>
<organism evidence="3 4">
    <name type="scientific">Paucihalobacter ruber</name>
    <dbReference type="NCBI Taxonomy" id="2567861"/>
    <lineage>
        <taxon>Bacteria</taxon>
        <taxon>Pseudomonadati</taxon>
        <taxon>Bacteroidota</taxon>
        <taxon>Flavobacteriia</taxon>
        <taxon>Flavobacteriales</taxon>
        <taxon>Flavobacteriaceae</taxon>
        <taxon>Paucihalobacter</taxon>
    </lineage>
</organism>
<dbReference type="PANTHER" id="PTHR11138">
    <property type="entry name" value="METHIONYL-TRNA FORMYLTRANSFERASE"/>
    <property type="match status" value="1"/>
</dbReference>
<dbReference type="Pfam" id="PF00551">
    <property type="entry name" value="Formyl_trans_N"/>
    <property type="match status" value="1"/>
</dbReference>
<dbReference type="AlphaFoldDB" id="A0A506PHI9"/>